<dbReference type="Pfam" id="PF00196">
    <property type="entry name" value="GerE"/>
    <property type="match status" value="1"/>
</dbReference>
<dbReference type="RefSeq" id="WP_065546724.1">
    <property type="nucleotide sequence ID" value="NZ_CP016415.1"/>
</dbReference>
<dbReference type="PROSITE" id="PS50043">
    <property type="entry name" value="HTH_LUXR_2"/>
    <property type="match status" value="1"/>
</dbReference>
<dbReference type="CDD" id="cd00130">
    <property type="entry name" value="PAS"/>
    <property type="match status" value="1"/>
</dbReference>
<dbReference type="Pfam" id="PF08448">
    <property type="entry name" value="PAS_4"/>
    <property type="match status" value="1"/>
</dbReference>
<name>A0A1C7FGJ4_9VIBR</name>
<reference evidence="2 3" key="1">
    <citation type="submission" date="2016-07" db="EMBL/GenBank/DDBJ databases">
        <title>Genome sequencing of Vibrio scophthalmi strain VS-05, an isolated from Paralichthys olivaceus.</title>
        <authorList>
            <person name="Han H.-J."/>
        </authorList>
    </citation>
    <scope>NUCLEOTIDE SEQUENCE [LARGE SCALE GENOMIC DNA]</scope>
    <source>
        <strain evidence="2 3">VS-05</strain>
    </source>
</reference>
<dbReference type="GO" id="GO:0006355">
    <property type="term" value="P:regulation of DNA-templated transcription"/>
    <property type="evidence" value="ECO:0007669"/>
    <property type="project" value="InterPro"/>
</dbReference>
<dbReference type="GeneID" id="96874362"/>
<dbReference type="InterPro" id="IPR035965">
    <property type="entry name" value="PAS-like_dom_sf"/>
</dbReference>
<dbReference type="Gene3D" id="1.10.10.10">
    <property type="entry name" value="Winged helix-like DNA-binding domain superfamily/Winged helix DNA-binding domain"/>
    <property type="match status" value="1"/>
</dbReference>
<dbReference type="SUPFAM" id="SSF46894">
    <property type="entry name" value="C-terminal effector domain of the bipartite response regulators"/>
    <property type="match status" value="1"/>
</dbReference>
<dbReference type="InterPro" id="IPR016032">
    <property type="entry name" value="Sig_transdc_resp-reg_C-effctor"/>
</dbReference>
<accession>A0A1C7FGJ4</accession>
<dbReference type="PATRIC" id="fig|45658.7.peg.4136"/>
<dbReference type="GO" id="GO:0003677">
    <property type="term" value="F:DNA binding"/>
    <property type="evidence" value="ECO:0007669"/>
    <property type="project" value="InterPro"/>
</dbReference>
<dbReference type="SUPFAM" id="SSF55785">
    <property type="entry name" value="PYP-like sensor domain (PAS domain)"/>
    <property type="match status" value="1"/>
</dbReference>
<dbReference type="CDD" id="cd06170">
    <property type="entry name" value="LuxR_C_like"/>
    <property type="match status" value="1"/>
</dbReference>
<evidence type="ECO:0000259" key="1">
    <source>
        <dbReference type="PROSITE" id="PS50043"/>
    </source>
</evidence>
<protein>
    <recommendedName>
        <fullName evidence="1">HTH luxR-type domain-containing protein</fullName>
    </recommendedName>
</protein>
<dbReference type="Proteomes" id="UP000092528">
    <property type="component" value="Chromosome 2"/>
</dbReference>
<evidence type="ECO:0000313" key="3">
    <source>
        <dbReference type="Proteomes" id="UP000092528"/>
    </source>
</evidence>
<dbReference type="AlphaFoldDB" id="A0A1C7FGJ4"/>
<dbReference type="InterPro" id="IPR000014">
    <property type="entry name" value="PAS"/>
</dbReference>
<proteinExistence type="predicted"/>
<gene>
    <name evidence="2" type="ORF">VSVS05_04159</name>
</gene>
<keyword evidence="3" id="KW-1185">Reference proteome</keyword>
<sequence>MSLVDSTFDSLVNQLPGYWGCKDLDSVFVYVNQAYAQLIGFQSSEQITGLTDHDMPCQTVNCADDFRRQDRHVIATQCSLKILDIHPYPDGSWRAHIFTKKPWYDEDGQVRGTVFFGQDLTETAILEVGHWICRATGLSSGLKIPKVDDFKLVKEKLTAREEEVLFLLLYGKKPTFIADTMNISIKTFEGYVARLRAKFCAHSKAHLIDLALDRGYGSHIPQTLLRTQLSIVLNNENAT</sequence>
<evidence type="ECO:0000313" key="2">
    <source>
        <dbReference type="EMBL" id="ANU39195.1"/>
    </source>
</evidence>
<dbReference type="InterPro" id="IPR036388">
    <property type="entry name" value="WH-like_DNA-bd_sf"/>
</dbReference>
<dbReference type="SMART" id="SM00421">
    <property type="entry name" value="HTH_LUXR"/>
    <property type="match status" value="1"/>
</dbReference>
<dbReference type="Gene3D" id="3.30.450.20">
    <property type="entry name" value="PAS domain"/>
    <property type="match status" value="1"/>
</dbReference>
<feature type="domain" description="HTH luxR-type" evidence="1">
    <location>
        <begin position="154"/>
        <end position="215"/>
    </location>
</feature>
<dbReference type="STRING" id="45658.VSVS12_03032"/>
<dbReference type="PRINTS" id="PR00038">
    <property type="entry name" value="HTHLUXR"/>
</dbReference>
<dbReference type="InterPro" id="IPR000792">
    <property type="entry name" value="Tscrpt_reg_LuxR_C"/>
</dbReference>
<dbReference type="InterPro" id="IPR013656">
    <property type="entry name" value="PAS_4"/>
</dbReference>
<organism evidence="2 3">
    <name type="scientific">Vibrio scophthalmi</name>
    <dbReference type="NCBI Taxonomy" id="45658"/>
    <lineage>
        <taxon>Bacteria</taxon>
        <taxon>Pseudomonadati</taxon>
        <taxon>Pseudomonadota</taxon>
        <taxon>Gammaproteobacteria</taxon>
        <taxon>Vibrionales</taxon>
        <taxon>Vibrionaceae</taxon>
        <taxon>Vibrio</taxon>
    </lineage>
</organism>
<dbReference type="EMBL" id="CP016415">
    <property type="protein sequence ID" value="ANU39195.1"/>
    <property type="molecule type" value="Genomic_DNA"/>
</dbReference>